<dbReference type="EMBL" id="FNZH01000005">
    <property type="protein sequence ID" value="SEJ57999.1"/>
    <property type="molecule type" value="Genomic_DNA"/>
</dbReference>
<evidence type="ECO:0000313" key="1">
    <source>
        <dbReference type="EMBL" id="SEJ57999.1"/>
    </source>
</evidence>
<dbReference type="OrthoDB" id="9788332at2"/>
<name>A0A1H6ZX00_9BACT</name>
<dbReference type="Pfam" id="PF09912">
    <property type="entry name" value="DUF2141"/>
    <property type="match status" value="1"/>
</dbReference>
<gene>
    <name evidence="1" type="ORF">SAMN05192553_105209</name>
</gene>
<keyword evidence="2" id="KW-1185">Reference proteome</keyword>
<sequence length="160" mass="18071">MKAVVVKPVKLSSKNRPLRTSRYLVLCGVLGLFCSYKTIEKEENRLMITIEGIKKGKGEVIVSIFEEEKNWLKKPFQVIKMNADSDTKTVSFSVEKGKYAVSVFQDENANGELDQSWIGIPKEPIGFGNNYKPFGPPKFGPARVDHNKSESFYTITLYKA</sequence>
<dbReference type="STRING" id="1416801.SAMN05192553_105209"/>
<reference evidence="2" key="1">
    <citation type="submission" date="2016-10" db="EMBL/GenBank/DDBJ databases">
        <authorList>
            <person name="Varghese N."/>
            <person name="Submissions S."/>
        </authorList>
    </citation>
    <scope>NUCLEOTIDE SEQUENCE [LARGE SCALE GENOMIC DNA]</scope>
    <source>
        <strain evidence="2">IBRC-M 10761</strain>
    </source>
</reference>
<dbReference type="InterPro" id="IPR018673">
    <property type="entry name" value="DUF2141"/>
</dbReference>
<dbReference type="AlphaFoldDB" id="A0A1H6ZX00"/>
<dbReference type="Proteomes" id="UP000199403">
    <property type="component" value="Unassembled WGS sequence"/>
</dbReference>
<organism evidence="1 2">
    <name type="scientific">Cyclobacterium xiamenense</name>
    <dbReference type="NCBI Taxonomy" id="1297121"/>
    <lineage>
        <taxon>Bacteria</taxon>
        <taxon>Pseudomonadati</taxon>
        <taxon>Bacteroidota</taxon>
        <taxon>Cytophagia</taxon>
        <taxon>Cytophagales</taxon>
        <taxon>Cyclobacteriaceae</taxon>
        <taxon>Cyclobacterium</taxon>
    </lineage>
</organism>
<accession>A0A1H6ZX00</accession>
<evidence type="ECO:0000313" key="2">
    <source>
        <dbReference type="Proteomes" id="UP000199403"/>
    </source>
</evidence>
<protein>
    <submittedName>
        <fullName evidence="1">Uncharacterized conserved protein, DUF2141 family</fullName>
    </submittedName>
</protein>
<dbReference type="RefSeq" id="WP_092176640.1">
    <property type="nucleotide sequence ID" value="NZ_FNZH01000005.1"/>
</dbReference>
<proteinExistence type="predicted"/>